<protein>
    <submittedName>
        <fullName evidence="9">DNA polymerase subunit beta</fullName>
    </submittedName>
</protein>
<keyword evidence="2" id="KW-0808">Transferase</keyword>
<evidence type="ECO:0000256" key="3">
    <source>
        <dbReference type="ARBA" id="ARBA00022695"/>
    </source>
</evidence>
<evidence type="ECO:0000256" key="4">
    <source>
        <dbReference type="ARBA" id="ARBA00022723"/>
    </source>
</evidence>
<reference evidence="9 10" key="1">
    <citation type="submission" date="2019-07" db="EMBL/GenBank/DDBJ databases">
        <title>Flavobacterium sp. nov., isolated from glacier ice.</title>
        <authorList>
            <person name="Liu Q."/>
            <person name="Xin Y.-H."/>
        </authorList>
    </citation>
    <scope>NUCLEOTIDE SEQUENCE [LARGE SCALE GENOMIC DNA]</scope>
    <source>
        <strain evidence="9 10">ZT4R6</strain>
    </source>
</reference>
<keyword evidence="3" id="KW-0548">Nucleotidyltransferase</keyword>
<sequence>MALPIEIESKKNKLTELCEKYRVIRLFVFGSLSDGSFNSEKSDVDLLAELEEENPVKKGENIMMLWADLEKLFSRKVDLLTSAKMRNPYLQKQIDSTKQLIYDRKSS</sequence>
<dbReference type="InterPro" id="IPR041633">
    <property type="entry name" value="Polbeta"/>
</dbReference>
<keyword evidence="10" id="KW-1185">Reference proteome</keyword>
<evidence type="ECO:0000313" key="10">
    <source>
        <dbReference type="Proteomes" id="UP000320643"/>
    </source>
</evidence>
<dbReference type="Gene3D" id="3.30.460.10">
    <property type="entry name" value="Beta Polymerase, domain 2"/>
    <property type="match status" value="1"/>
</dbReference>
<keyword evidence="5" id="KW-0547">Nucleotide-binding</keyword>
<feature type="domain" description="Polymerase beta nucleotidyltransferase" evidence="8">
    <location>
        <begin position="12"/>
        <end position="105"/>
    </location>
</feature>
<dbReference type="Pfam" id="PF18765">
    <property type="entry name" value="Polbeta"/>
    <property type="match status" value="1"/>
</dbReference>
<dbReference type="Proteomes" id="UP000320643">
    <property type="component" value="Unassembled WGS sequence"/>
</dbReference>
<dbReference type="OrthoDB" id="9793933at2"/>
<evidence type="ECO:0000256" key="6">
    <source>
        <dbReference type="ARBA" id="ARBA00022840"/>
    </source>
</evidence>
<gene>
    <name evidence="9" type="ORF">FMM05_05620</name>
</gene>
<evidence type="ECO:0000259" key="8">
    <source>
        <dbReference type="Pfam" id="PF18765"/>
    </source>
</evidence>
<proteinExistence type="predicted"/>
<accession>A0A552V5F3</accession>
<dbReference type="InterPro" id="IPR052038">
    <property type="entry name" value="Type-VII_TA_antitoxin"/>
</dbReference>
<dbReference type="EMBL" id="VJVZ01000003">
    <property type="protein sequence ID" value="TRW25700.1"/>
    <property type="molecule type" value="Genomic_DNA"/>
</dbReference>
<keyword evidence="7" id="KW-0460">Magnesium</keyword>
<evidence type="ECO:0000256" key="2">
    <source>
        <dbReference type="ARBA" id="ARBA00022679"/>
    </source>
</evidence>
<dbReference type="GO" id="GO:0005524">
    <property type="term" value="F:ATP binding"/>
    <property type="evidence" value="ECO:0007669"/>
    <property type="project" value="UniProtKB-KW"/>
</dbReference>
<evidence type="ECO:0000256" key="7">
    <source>
        <dbReference type="ARBA" id="ARBA00022842"/>
    </source>
</evidence>
<keyword evidence="6" id="KW-0067">ATP-binding</keyword>
<evidence type="ECO:0000256" key="1">
    <source>
        <dbReference type="ARBA" id="ARBA00001946"/>
    </source>
</evidence>
<comment type="cofactor">
    <cofactor evidence="1">
        <name>Mg(2+)</name>
        <dbReference type="ChEBI" id="CHEBI:18420"/>
    </cofactor>
</comment>
<dbReference type="SUPFAM" id="SSF81301">
    <property type="entry name" value="Nucleotidyltransferase"/>
    <property type="match status" value="1"/>
</dbReference>
<evidence type="ECO:0000256" key="5">
    <source>
        <dbReference type="ARBA" id="ARBA00022741"/>
    </source>
</evidence>
<dbReference type="GO" id="GO:0016779">
    <property type="term" value="F:nucleotidyltransferase activity"/>
    <property type="evidence" value="ECO:0007669"/>
    <property type="project" value="UniProtKB-KW"/>
</dbReference>
<dbReference type="InterPro" id="IPR043519">
    <property type="entry name" value="NT_sf"/>
</dbReference>
<dbReference type="PANTHER" id="PTHR33571:SF12">
    <property type="entry name" value="BSL3053 PROTEIN"/>
    <property type="match status" value="1"/>
</dbReference>
<dbReference type="RefSeq" id="WP_143372365.1">
    <property type="nucleotide sequence ID" value="NZ_VJVZ01000003.1"/>
</dbReference>
<comment type="caution">
    <text evidence="9">The sequence shown here is derived from an EMBL/GenBank/DDBJ whole genome shotgun (WGS) entry which is preliminary data.</text>
</comment>
<evidence type="ECO:0000313" key="9">
    <source>
        <dbReference type="EMBL" id="TRW25700.1"/>
    </source>
</evidence>
<dbReference type="CDD" id="cd05403">
    <property type="entry name" value="NT_KNTase_like"/>
    <property type="match status" value="1"/>
</dbReference>
<dbReference type="AlphaFoldDB" id="A0A552V5F3"/>
<keyword evidence="4" id="KW-0479">Metal-binding</keyword>
<dbReference type="PANTHER" id="PTHR33571">
    <property type="entry name" value="SSL8005 PROTEIN"/>
    <property type="match status" value="1"/>
</dbReference>
<organism evidence="9 10">
    <name type="scientific">Flavobacterium zepuense</name>
    <dbReference type="NCBI Taxonomy" id="2593302"/>
    <lineage>
        <taxon>Bacteria</taxon>
        <taxon>Pseudomonadati</taxon>
        <taxon>Bacteroidota</taxon>
        <taxon>Flavobacteriia</taxon>
        <taxon>Flavobacteriales</taxon>
        <taxon>Flavobacteriaceae</taxon>
        <taxon>Flavobacterium</taxon>
    </lineage>
</organism>
<name>A0A552V5F3_9FLAO</name>
<dbReference type="GO" id="GO:0046872">
    <property type="term" value="F:metal ion binding"/>
    <property type="evidence" value="ECO:0007669"/>
    <property type="project" value="UniProtKB-KW"/>
</dbReference>